<gene>
    <name evidence="1" type="ORF">DM558_15580</name>
</gene>
<name>A0A451EQI7_9GAMM</name>
<dbReference type="RefSeq" id="WP_127164750.1">
    <property type="nucleotide sequence ID" value="NZ_CP029822.1"/>
</dbReference>
<keyword evidence="2" id="KW-1185">Reference proteome</keyword>
<organism evidence="1 2">
    <name type="scientific">Entomomonas moraniae</name>
    <dbReference type="NCBI Taxonomy" id="2213226"/>
    <lineage>
        <taxon>Bacteria</taxon>
        <taxon>Pseudomonadati</taxon>
        <taxon>Pseudomonadota</taxon>
        <taxon>Gammaproteobacteria</taxon>
        <taxon>Pseudomonadales</taxon>
        <taxon>Pseudomonadaceae</taxon>
        <taxon>Entomomonas</taxon>
    </lineage>
</organism>
<accession>A0A451EQI7</accession>
<evidence type="ECO:0000313" key="2">
    <source>
        <dbReference type="Proteomes" id="UP000273143"/>
    </source>
</evidence>
<dbReference type="AlphaFoldDB" id="A0A451EQI7"/>
<dbReference type="KEGG" id="emo:DM558_15580"/>
<dbReference type="EMBL" id="CP029822">
    <property type="protein sequence ID" value="AZS52106.1"/>
    <property type="molecule type" value="Genomic_DNA"/>
</dbReference>
<proteinExistence type="predicted"/>
<dbReference type="InterPro" id="IPR025409">
    <property type="entry name" value="DUF4303"/>
</dbReference>
<sequence>MEEQVQKELHDFFVGVITKGFHSIKDIAKNKYLYSFALQLRANGKSFRCVGNTLDSVSDNFMIKLKSIEDVTDYLWFTTEWEYTFDPWHAKDAELQKKIKEKQPLLDSISSKAFLHVLLEALQTCNNQCLFGVGILREKISVFVDSEEGDELDLPEKTSQTLNPPYVHDAFLKRFEPNNPQGLTYRLINELVADY</sequence>
<dbReference type="Proteomes" id="UP000273143">
    <property type="component" value="Chromosome"/>
</dbReference>
<reference evidence="2" key="1">
    <citation type="submission" date="2018-06" db="EMBL/GenBank/DDBJ databases">
        <title>Complete genome of Pseudomonas insecticola strain QZS01.</title>
        <authorList>
            <person name="Wang J."/>
            <person name="Su Q."/>
        </authorList>
    </citation>
    <scope>NUCLEOTIDE SEQUENCE [LARGE SCALE GENOMIC DNA]</scope>
    <source>
        <strain evidence="2">QZS01</strain>
    </source>
</reference>
<protein>
    <submittedName>
        <fullName evidence="1">DUF4303 domain-containing protein</fullName>
    </submittedName>
</protein>
<evidence type="ECO:0000313" key="1">
    <source>
        <dbReference type="EMBL" id="AZS52106.1"/>
    </source>
</evidence>
<dbReference type="Pfam" id="PF14136">
    <property type="entry name" value="DUF4303"/>
    <property type="match status" value="1"/>
</dbReference>